<evidence type="ECO:0000256" key="1">
    <source>
        <dbReference type="SAM" id="Phobius"/>
    </source>
</evidence>
<dbReference type="GeneID" id="7846235"/>
<sequence>MGFCLENLSHLSTHQFEIFIRQICQNLNYFYEDYMEHKQGVFFESLYITHISQCSKSNSQKFCFCSKFTNNYKSDSTQEINIERILGQEFRQQFILNYISNLYSNYLNQVDKFHKKQIEFSYLSFLIEKSKNKTKSLKELFKIQQEYSKNKNWTNLIYIKNLINRASSLSQNFEGNKTNENQTIKMHDPITFDFLMTEFKNRLKSQILKQIEYFKYLCSNYFNLEELMNVSKLNLKQIQNVRTLQKLLYDIHPNNLALNSLSQIFQSTLDFYSTNPKKLQNSKLQNTSSIIPLKDLFSPQSCSIYCSLINKTIDIKRTSLNFSQIFETQQVAIIGKQVSNLLPKDLFDAHELTMDEFINLGNTDSTISQGERFVFAINGNGFIFPINIRIKVESIYDDFGVTAFIKKVNDQKQYIFFNELFQITDISHTIYQKIFSQEYSLNQLKNQLILNFIPLLDGIFSDKSLSQENYYNSCLLLKRRKETSLEINSFKSNLKQTFYVNERMFSLVFRIRNLKSQNMKHIKYLEIENFAEEKSIYEKRQSLNLLSKCLDLDFQLDDFLIRETQENDQKSEQMSNRQDNLFLKLLNSNEKCKDKNQEYSTSFKVDSKIDLESQIQLNIQDQQSNTNFGYAEEETNNFKRNNSQNNYYQSNSASKKNQCEQQIENLSSRIEINSFQNLQSSRPLNPHTFSNLTSVFKNATNESEKQKINQKSSQFHKEFLSRQLNTTIQFDRPNQECTPIMFSVCNYFQNDKSSGSPESIIQNHKSIQAAAAAAEEEEEEEEYNSYNFEKQIKMQPSKQNISEMKLNKLKEEEYQHSLNESQSSSKSIRKSIIKKITQNTHTKIIRIIIFTGLMSIALLQTCALGFYFININNLISISNLFKKFNYANLINESVYQFLKEQGFYYDTLHYRQILDLDRYIINPQNSSQIIKEISYRQAVSQKRQRNAAGQFSKNINQILKSQDEEFFQYISETEIATISDFYDQVIFTRETKNNTILYTMLLFSSNLNQLYLQGTNPDYYPESVVYANLETFNSSILKIQVMIYDQLINSYQWLKDIQQYQLIQILVSCVCLIAIALPFLFYFNSQQYQILKLLGSFPPSLLQSQISLFYISLNHLEQLQKKEIQPKSRSSNIMQQVKPQSAKQLFPEQVYDKQNLIQFNNKNGQQKSSNKAENINFGNQIVSKRQRQIASFKQSRPFKLKYIMASLLVAIPFMIQPIYNLVSVNQFVDESTSTLTQRQILFSSSQYILNFEVVHYKIWETIFYQPIFDWNFFYQYGKNITQQSEQVLGGIKNITHYETSSRYEKEQRKMYFSNLLEDNLCNHIDIINNSAQQNPYFKKQTTSEECQKLLSKNFERGFILAFQYLTNLYRDWFQIKCYKNTANEEQPFRHLQFQCLILITNLLF</sequence>
<keyword evidence="3" id="KW-1185">Reference proteome</keyword>
<dbReference type="KEGG" id="tet:TTHERM_00627270"/>
<feature type="transmembrane region" description="Helical" evidence="1">
    <location>
        <begin position="1062"/>
        <end position="1083"/>
    </location>
</feature>
<protein>
    <submittedName>
        <fullName evidence="2">Transmembrane protein, putative</fullName>
    </submittedName>
</protein>
<dbReference type="HOGENOM" id="CLU_258672_0_0_1"/>
<gene>
    <name evidence="2" type="ORF">TTHERM_00627270</name>
</gene>
<evidence type="ECO:0000313" key="3">
    <source>
        <dbReference type="Proteomes" id="UP000009168"/>
    </source>
</evidence>
<reference evidence="3" key="1">
    <citation type="journal article" date="2006" name="PLoS Biol.">
        <title>Macronuclear genome sequence of the ciliate Tetrahymena thermophila, a model eukaryote.</title>
        <authorList>
            <person name="Eisen J.A."/>
            <person name="Coyne R.S."/>
            <person name="Wu M."/>
            <person name="Wu D."/>
            <person name="Thiagarajan M."/>
            <person name="Wortman J.R."/>
            <person name="Badger J.H."/>
            <person name="Ren Q."/>
            <person name="Amedeo P."/>
            <person name="Jones K.M."/>
            <person name="Tallon L.J."/>
            <person name="Delcher A.L."/>
            <person name="Salzberg S.L."/>
            <person name="Silva J.C."/>
            <person name="Haas B.J."/>
            <person name="Majoros W.H."/>
            <person name="Farzad M."/>
            <person name="Carlton J.M."/>
            <person name="Smith R.K. Jr."/>
            <person name="Garg J."/>
            <person name="Pearlman R.E."/>
            <person name="Karrer K.M."/>
            <person name="Sun L."/>
            <person name="Manning G."/>
            <person name="Elde N.C."/>
            <person name="Turkewitz A.P."/>
            <person name="Asai D.J."/>
            <person name="Wilkes D.E."/>
            <person name="Wang Y."/>
            <person name="Cai H."/>
            <person name="Collins K."/>
            <person name="Stewart B.A."/>
            <person name="Lee S.R."/>
            <person name="Wilamowska K."/>
            <person name="Weinberg Z."/>
            <person name="Ruzzo W.L."/>
            <person name="Wloga D."/>
            <person name="Gaertig J."/>
            <person name="Frankel J."/>
            <person name="Tsao C.-C."/>
            <person name="Gorovsky M.A."/>
            <person name="Keeling P.J."/>
            <person name="Waller R.F."/>
            <person name="Patron N.J."/>
            <person name="Cherry J.M."/>
            <person name="Stover N.A."/>
            <person name="Krieger C.J."/>
            <person name="del Toro C."/>
            <person name="Ryder H.F."/>
            <person name="Williamson S.C."/>
            <person name="Barbeau R.A."/>
            <person name="Hamilton E.P."/>
            <person name="Orias E."/>
        </authorList>
    </citation>
    <scope>NUCLEOTIDE SEQUENCE [LARGE SCALE GENOMIC DNA]</scope>
    <source>
        <strain evidence="3">SB210</strain>
    </source>
</reference>
<proteinExistence type="predicted"/>
<name>Q23RX2_TETTS</name>
<feature type="transmembrane region" description="Helical" evidence="1">
    <location>
        <begin position="844"/>
        <end position="869"/>
    </location>
</feature>
<dbReference type="PANTHER" id="PTHR31600:SF2">
    <property type="entry name" value="GAMETE ENRICHED GENE 10 PROTEIN-RELATED"/>
    <property type="match status" value="1"/>
</dbReference>
<dbReference type="OrthoDB" id="303417at2759"/>
<dbReference type="RefSeq" id="XP_001019512.2">
    <property type="nucleotide sequence ID" value="XM_001019512.2"/>
</dbReference>
<dbReference type="PANTHER" id="PTHR31600">
    <property type="entry name" value="TINY MACROCYSTS PROTEIN B-RELATED"/>
    <property type="match status" value="1"/>
</dbReference>
<accession>Q23RX2</accession>
<dbReference type="Proteomes" id="UP000009168">
    <property type="component" value="Unassembled WGS sequence"/>
</dbReference>
<keyword evidence="1 2" id="KW-0812">Transmembrane</keyword>
<dbReference type="EMBL" id="GG662641">
    <property type="protein sequence ID" value="EAR99267.2"/>
    <property type="molecule type" value="Genomic_DNA"/>
</dbReference>
<dbReference type="InParanoid" id="Q23RX2"/>
<keyword evidence="1" id="KW-1133">Transmembrane helix</keyword>
<keyword evidence="1" id="KW-0472">Membrane</keyword>
<dbReference type="InterPro" id="IPR052994">
    <property type="entry name" value="Tiny_macrocysts_regulators"/>
</dbReference>
<evidence type="ECO:0000313" key="2">
    <source>
        <dbReference type="EMBL" id="EAR99267.2"/>
    </source>
</evidence>
<organism evidence="2 3">
    <name type="scientific">Tetrahymena thermophila (strain SB210)</name>
    <dbReference type="NCBI Taxonomy" id="312017"/>
    <lineage>
        <taxon>Eukaryota</taxon>
        <taxon>Sar</taxon>
        <taxon>Alveolata</taxon>
        <taxon>Ciliophora</taxon>
        <taxon>Intramacronucleata</taxon>
        <taxon>Oligohymenophorea</taxon>
        <taxon>Hymenostomatida</taxon>
        <taxon>Tetrahymenina</taxon>
        <taxon>Tetrahymenidae</taxon>
        <taxon>Tetrahymena</taxon>
    </lineage>
</organism>